<gene>
    <name evidence="2" type="ORF">BI49514_02086</name>
</gene>
<name>A0A2H1JK96_9MICO</name>
<dbReference type="AlphaFoldDB" id="A0A2H1JK96"/>
<evidence type="ECO:0000313" key="3">
    <source>
        <dbReference type="Proteomes" id="UP000234382"/>
    </source>
</evidence>
<evidence type="ECO:0000256" key="1">
    <source>
        <dbReference type="SAM" id="MobiDB-lite"/>
    </source>
</evidence>
<evidence type="ECO:0000313" key="2">
    <source>
        <dbReference type="EMBL" id="SMX87900.1"/>
    </source>
</evidence>
<dbReference type="EMBL" id="FXYX01000014">
    <property type="protein sequence ID" value="SMX87900.1"/>
    <property type="molecule type" value="Genomic_DNA"/>
</dbReference>
<keyword evidence="3" id="KW-1185">Reference proteome</keyword>
<feature type="region of interest" description="Disordered" evidence="1">
    <location>
        <begin position="131"/>
        <end position="166"/>
    </location>
</feature>
<sequence>MSLGFPRLGAPASGVTADCIQNVLHTILNTRIGECTSLCGISRFAVSRGPLRRAACPSSWYRTCSGRLISVLISIDVATGTISLLSLNCSRTEMCGADGVLSVGRFVRHHVFARRRVSAFRAPHDFPRRSSDDFRPALSSARSKPRLPTISSETETSHQSPHPHHEFRALGSPTVFRWTCVQDSVHPAGKPDPAMGSTITIAAAVIS</sequence>
<proteinExistence type="predicted"/>
<organism evidence="2 3">
    <name type="scientific">Brevibacterium iodinum ATCC 49514</name>
    <dbReference type="NCBI Taxonomy" id="1255616"/>
    <lineage>
        <taxon>Bacteria</taxon>
        <taxon>Bacillati</taxon>
        <taxon>Actinomycetota</taxon>
        <taxon>Actinomycetes</taxon>
        <taxon>Micrococcales</taxon>
        <taxon>Brevibacteriaceae</taxon>
        <taxon>Brevibacterium</taxon>
    </lineage>
</organism>
<reference evidence="3" key="1">
    <citation type="submission" date="2017-03" db="EMBL/GenBank/DDBJ databases">
        <authorList>
            <person name="Monnet C."/>
        </authorList>
    </citation>
    <scope>NUCLEOTIDE SEQUENCE [LARGE SCALE GENOMIC DNA]</scope>
    <source>
        <strain evidence="3">ATCC 49514</strain>
    </source>
</reference>
<dbReference type="Proteomes" id="UP000234382">
    <property type="component" value="Unassembled WGS sequence"/>
</dbReference>
<protein>
    <submittedName>
        <fullName evidence="2">Uncharacterized protein</fullName>
    </submittedName>
</protein>
<feature type="compositionally biased region" description="Polar residues" evidence="1">
    <location>
        <begin position="149"/>
        <end position="160"/>
    </location>
</feature>
<accession>A0A2H1JK96</accession>